<organism evidence="15 16">
    <name type="scientific">Celeribacter halophilus</name>
    <dbReference type="NCBI Taxonomy" id="576117"/>
    <lineage>
        <taxon>Bacteria</taxon>
        <taxon>Pseudomonadati</taxon>
        <taxon>Pseudomonadota</taxon>
        <taxon>Alphaproteobacteria</taxon>
        <taxon>Rhodobacterales</taxon>
        <taxon>Roseobacteraceae</taxon>
        <taxon>Celeribacter</taxon>
    </lineage>
</organism>
<evidence type="ECO:0000313" key="16">
    <source>
        <dbReference type="Proteomes" id="UP000183299"/>
    </source>
</evidence>
<feature type="domain" description="Threonine synthase N-terminal" evidence="14">
    <location>
        <begin position="2"/>
        <end position="80"/>
    </location>
</feature>
<evidence type="ECO:0000256" key="5">
    <source>
        <dbReference type="ARBA" id="ARBA00018679"/>
    </source>
</evidence>
<dbReference type="PANTHER" id="PTHR42690:SF1">
    <property type="entry name" value="THREONINE SYNTHASE-LIKE 2"/>
    <property type="match status" value="1"/>
</dbReference>
<dbReference type="FunFam" id="3.90.1380.10:FF:000002">
    <property type="entry name" value="Threonine synthase"/>
    <property type="match status" value="1"/>
</dbReference>
<dbReference type="EMBL" id="FORY01000001">
    <property type="protein sequence ID" value="SFI97390.1"/>
    <property type="molecule type" value="Genomic_DNA"/>
</dbReference>
<keyword evidence="9" id="KW-0456">Lyase</keyword>
<comment type="similarity">
    <text evidence="3">Belongs to the threonine synthase family.</text>
</comment>
<dbReference type="InterPro" id="IPR029144">
    <property type="entry name" value="Thr_synth_N"/>
</dbReference>
<evidence type="ECO:0000256" key="12">
    <source>
        <dbReference type="PIRSR" id="PIRSR604450-51"/>
    </source>
</evidence>
<sequence length="460" mass="50003">MRYISTRGDAPVLNFEEAMLTGLASDGGLYVPETIPTLSEGEIAALAGLSYEEAAFKVMKPFIGDTFTDAEFQEIIAKAYAGFKHDARAPLVQLGPNHFLLELFHGPTLAFKDFAMQLIGQLFQAALTRRGEHVTIVGATSGDTGSAAIEAFKGLSNVDVFILFPHGRVSDVQRRQMTTPSESNVHALAVEGDFDDCQAALKDMFADIDFRDHVKLAAVNSINWARVLAQVVYYFTSAVSLGAPHRKVSFTVPTGNFGDIFAGYIAKRMGLPIETLVIATNQNDILHRTMETGACTKEGVVPSISPSMDIQVSSNFERALFDVYDREGAAIAQLMDEFKSGAFKISQGAMDRLRDTFQSGRASEEETTATIADMHKRTGEVLCPHTAVAVKVAEEHLGDVPMVSLSTAHPAKFPAAVEAACGIHPDLPEHMADLFERDERFTVVPNDLDGLKSLIKERLA</sequence>
<keyword evidence="8 12" id="KW-0663">Pyridoxal phosphate</keyword>
<accession>A0A1I3MKV6</accession>
<gene>
    <name evidence="15" type="ORF">SAMN04488138_10144</name>
</gene>
<evidence type="ECO:0000256" key="6">
    <source>
        <dbReference type="ARBA" id="ARBA00022605"/>
    </source>
</evidence>
<dbReference type="SUPFAM" id="SSF53686">
    <property type="entry name" value="Tryptophan synthase beta subunit-like PLP-dependent enzymes"/>
    <property type="match status" value="1"/>
</dbReference>
<dbReference type="OrthoDB" id="9763107at2"/>
<keyword evidence="6" id="KW-0028">Amino-acid biosynthesis</keyword>
<evidence type="ECO:0000256" key="9">
    <source>
        <dbReference type="ARBA" id="ARBA00023239"/>
    </source>
</evidence>
<dbReference type="InterPro" id="IPR051166">
    <property type="entry name" value="Threonine_Synthase"/>
</dbReference>
<reference evidence="15 16" key="1">
    <citation type="submission" date="2016-10" db="EMBL/GenBank/DDBJ databases">
        <authorList>
            <person name="de Groot N.N."/>
        </authorList>
    </citation>
    <scope>NUCLEOTIDE SEQUENCE [LARGE SCALE GENOMIC DNA]</scope>
    <source>
        <strain evidence="15 16">CGMCC 1.8891</strain>
    </source>
</reference>
<evidence type="ECO:0000313" key="15">
    <source>
        <dbReference type="EMBL" id="SFI97390.1"/>
    </source>
</evidence>
<feature type="domain" description="Tryptophan synthase beta chain-like PALP" evidence="13">
    <location>
        <begin position="97"/>
        <end position="331"/>
    </location>
</feature>
<evidence type="ECO:0000256" key="11">
    <source>
        <dbReference type="NCBIfam" id="TIGR00260"/>
    </source>
</evidence>
<dbReference type="GO" id="GO:0030170">
    <property type="term" value="F:pyridoxal phosphate binding"/>
    <property type="evidence" value="ECO:0007669"/>
    <property type="project" value="InterPro"/>
</dbReference>
<protein>
    <recommendedName>
        <fullName evidence="5 11">Threonine synthase</fullName>
        <ecNumber evidence="4 11">4.2.3.1</ecNumber>
    </recommendedName>
</protein>
<dbReference type="Pfam" id="PF14821">
    <property type="entry name" value="Thr_synth_N"/>
    <property type="match status" value="1"/>
</dbReference>
<evidence type="ECO:0000259" key="14">
    <source>
        <dbReference type="Pfam" id="PF14821"/>
    </source>
</evidence>
<dbReference type="Gene3D" id="3.90.1380.10">
    <property type="entry name" value="Threonine synthase, N-terminal domain"/>
    <property type="match status" value="1"/>
</dbReference>
<dbReference type="InterPro" id="IPR037158">
    <property type="entry name" value="Thr_synth_N_sf"/>
</dbReference>
<dbReference type="Pfam" id="PF00291">
    <property type="entry name" value="PALP"/>
    <property type="match status" value="1"/>
</dbReference>
<dbReference type="PROSITE" id="PS00165">
    <property type="entry name" value="DEHYDRATASE_SER_THR"/>
    <property type="match status" value="1"/>
</dbReference>
<evidence type="ECO:0000256" key="1">
    <source>
        <dbReference type="ARBA" id="ARBA00001933"/>
    </source>
</evidence>
<dbReference type="GO" id="GO:0004795">
    <property type="term" value="F:threonine synthase activity"/>
    <property type="evidence" value="ECO:0007669"/>
    <property type="project" value="UniProtKB-UniRule"/>
</dbReference>
<dbReference type="PANTHER" id="PTHR42690">
    <property type="entry name" value="THREONINE SYNTHASE FAMILY MEMBER"/>
    <property type="match status" value="1"/>
</dbReference>
<feature type="modified residue" description="N6-(pyridoxal phosphate)lysine" evidence="12">
    <location>
        <position position="112"/>
    </location>
</feature>
<evidence type="ECO:0000256" key="4">
    <source>
        <dbReference type="ARBA" id="ARBA00013028"/>
    </source>
</evidence>
<dbReference type="Pfam" id="PF24857">
    <property type="entry name" value="THR4_C"/>
    <property type="match status" value="1"/>
</dbReference>
<dbReference type="NCBIfam" id="TIGR00260">
    <property type="entry name" value="thrC"/>
    <property type="match status" value="1"/>
</dbReference>
<dbReference type="AlphaFoldDB" id="A0A1I3MKV6"/>
<evidence type="ECO:0000256" key="10">
    <source>
        <dbReference type="ARBA" id="ARBA00049144"/>
    </source>
</evidence>
<evidence type="ECO:0000256" key="2">
    <source>
        <dbReference type="ARBA" id="ARBA00004979"/>
    </source>
</evidence>
<comment type="cofactor">
    <cofactor evidence="1 12">
        <name>pyridoxal 5'-phosphate</name>
        <dbReference type="ChEBI" id="CHEBI:597326"/>
    </cofactor>
</comment>
<dbReference type="Gene3D" id="3.40.50.1100">
    <property type="match status" value="2"/>
</dbReference>
<name>A0A1I3MKV6_9RHOB</name>
<comment type="pathway">
    <text evidence="2">Amino-acid biosynthesis; L-threonine biosynthesis; L-threonine from L-aspartate: step 5/5.</text>
</comment>
<keyword evidence="7" id="KW-0791">Threonine biosynthesis</keyword>
<evidence type="ECO:0000259" key="13">
    <source>
        <dbReference type="Pfam" id="PF00291"/>
    </source>
</evidence>
<dbReference type="Proteomes" id="UP000183299">
    <property type="component" value="Unassembled WGS sequence"/>
</dbReference>
<evidence type="ECO:0000256" key="3">
    <source>
        <dbReference type="ARBA" id="ARBA00005517"/>
    </source>
</evidence>
<comment type="catalytic activity">
    <reaction evidence="10">
        <text>O-phospho-L-homoserine + H2O = L-threonine + phosphate</text>
        <dbReference type="Rhea" id="RHEA:10840"/>
        <dbReference type="ChEBI" id="CHEBI:15377"/>
        <dbReference type="ChEBI" id="CHEBI:43474"/>
        <dbReference type="ChEBI" id="CHEBI:57590"/>
        <dbReference type="ChEBI" id="CHEBI:57926"/>
        <dbReference type="EC" id="4.2.3.1"/>
    </reaction>
</comment>
<dbReference type="STRING" id="576117.SAMN04488138_10144"/>
<dbReference type="InterPro" id="IPR036052">
    <property type="entry name" value="TrpB-like_PALP_sf"/>
</dbReference>
<dbReference type="GO" id="GO:0009088">
    <property type="term" value="P:threonine biosynthetic process"/>
    <property type="evidence" value="ECO:0007669"/>
    <property type="project" value="UniProtKB-UniRule"/>
</dbReference>
<keyword evidence="16" id="KW-1185">Reference proteome</keyword>
<evidence type="ECO:0000256" key="7">
    <source>
        <dbReference type="ARBA" id="ARBA00022697"/>
    </source>
</evidence>
<evidence type="ECO:0000256" key="8">
    <source>
        <dbReference type="ARBA" id="ARBA00022898"/>
    </source>
</evidence>
<dbReference type="CDD" id="cd01560">
    <property type="entry name" value="Thr-synth_2"/>
    <property type="match status" value="1"/>
</dbReference>
<dbReference type="EC" id="4.2.3.1" evidence="4 11"/>
<dbReference type="InterPro" id="IPR000634">
    <property type="entry name" value="Ser/Thr_deHydtase_PyrdxlP-BS"/>
</dbReference>
<dbReference type="GeneID" id="98663525"/>
<dbReference type="UniPathway" id="UPA00050">
    <property type="reaction ID" value="UER00065"/>
</dbReference>
<dbReference type="InterPro" id="IPR004450">
    <property type="entry name" value="Thr_synthase-like"/>
</dbReference>
<proteinExistence type="inferred from homology"/>
<dbReference type="RefSeq" id="WP_066602854.1">
    <property type="nucleotide sequence ID" value="NZ_FORY01000001.1"/>
</dbReference>
<dbReference type="InterPro" id="IPR001926">
    <property type="entry name" value="TrpB-like_PALP"/>
</dbReference>